<proteinExistence type="inferred from homology"/>
<dbReference type="NCBIfam" id="TIGR00180">
    <property type="entry name" value="parB_part"/>
    <property type="match status" value="1"/>
</dbReference>
<reference evidence="4 5" key="1">
    <citation type="submission" date="2018-12" db="EMBL/GenBank/DDBJ databases">
        <title>Genome Sequence of Candidatus Viridilinea halotolerans isolated from saline sulfide-rich spring.</title>
        <authorList>
            <person name="Grouzdev D.S."/>
            <person name="Burganskaya E.I."/>
            <person name="Krutkina M.S."/>
            <person name="Sukhacheva M.V."/>
            <person name="Gorlenko V.M."/>
        </authorList>
    </citation>
    <scope>NUCLEOTIDE SEQUENCE [LARGE SCALE GENOMIC DNA]</scope>
    <source>
        <strain evidence="4">Chok-6</strain>
    </source>
</reference>
<dbReference type="SUPFAM" id="SSF110849">
    <property type="entry name" value="ParB/Sulfiredoxin"/>
    <property type="match status" value="1"/>
</dbReference>
<evidence type="ECO:0000313" key="5">
    <source>
        <dbReference type="Proteomes" id="UP000280307"/>
    </source>
</evidence>
<dbReference type="PANTHER" id="PTHR33375:SF1">
    <property type="entry name" value="CHROMOSOME-PARTITIONING PROTEIN PARB-RELATED"/>
    <property type="match status" value="1"/>
</dbReference>
<dbReference type="Proteomes" id="UP000280307">
    <property type="component" value="Unassembled WGS sequence"/>
</dbReference>
<evidence type="ECO:0000256" key="2">
    <source>
        <dbReference type="SAM" id="MobiDB-lite"/>
    </source>
</evidence>
<feature type="domain" description="ParB-like N-terminal" evidence="3">
    <location>
        <begin position="94"/>
        <end position="184"/>
    </location>
</feature>
<dbReference type="AlphaFoldDB" id="A0A426U954"/>
<comment type="caution">
    <text evidence="4">The sequence shown here is derived from an EMBL/GenBank/DDBJ whole genome shotgun (WGS) entry which is preliminary data.</text>
</comment>
<organism evidence="4 5">
    <name type="scientific">Candidatus Viridilinea halotolerans</name>
    <dbReference type="NCBI Taxonomy" id="2491704"/>
    <lineage>
        <taxon>Bacteria</taxon>
        <taxon>Bacillati</taxon>
        <taxon>Chloroflexota</taxon>
        <taxon>Chloroflexia</taxon>
        <taxon>Chloroflexales</taxon>
        <taxon>Chloroflexineae</taxon>
        <taxon>Oscillochloridaceae</taxon>
        <taxon>Candidatus Viridilinea</taxon>
    </lineage>
</organism>
<evidence type="ECO:0000256" key="1">
    <source>
        <dbReference type="ARBA" id="ARBA00006295"/>
    </source>
</evidence>
<dbReference type="GO" id="GO:0005694">
    <property type="term" value="C:chromosome"/>
    <property type="evidence" value="ECO:0007669"/>
    <property type="project" value="TreeGrafter"/>
</dbReference>
<dbReference type="Pfam" id="PF02195">
    <property type="entry name" value="ParB_N"/>
    <property type="match status" value="1"/>
</dbReference>
<protein>
    <submittedName>
        <fullName evidence="4">ParB/RepB/Spo0J family partition protein</fullName>
    </submittedName>
</protein>
<sequence length="392" mass="43700">MSKRRSDDQQAQEIKARLALRARPVAPPAAPVEPSAPSTSQEAERNAHARQHFLGPQLDSLVAGRALEQLAVTQIAPELRQGMRQPRMLPLPNQLLVAGETPPEYQELVAELRELGASLRERQIQPIVVYPGSSEAFPAARYIILIGQRRWTAAQLVGLAQLEAIVIETPSPLDRITLQFAENEARESFSDIERAWTLQQLRETMGGEQVAVGTVASKLSIKRSRAYQLLRMLAFPPEQQQLIALLRLQERQLLPLIDAIHQSHVGSEQSAKILQRLREIAAERALNSRQLAEEETTRSVESPRRSGIDAATVARLVARASSSVALGGAAQNTNPRWYQTLLEDCTSLSRKLHRASERTSELGSQEHNALREQTEEIQRQIQLLHAALEVYN</sequence>
<dbReference type="EMBL" id="RSAS01000096">
    <property type="protein sequence ID" value="RRR76819.1"/>
    <property type="molecule type" value="Genomic_DNA"/>
</dbReference>
<dbReference type="InterPro" id="IPR003115">
    <property type="entry name" value="ParB_N"/>
</dbReference>
<dbReference type="GO" id="GO:0007059">
    <property type="term" value="P:chromosome segregation"/>
    <property type="evidence" value="ECO:0007669"/>
    <property type="project" value="TreeGrafter"/>
</dbReference>
<dbReference type="InterPro" id="IPR004437">
    <property type="entry name" value="ParB/RepB/Spo0J"/>
</dbReference>
<dbReference type="GO" id="GO:0003677">
    <property type="term" value="F:DNA binding"/>
    <property type="evidence" value="ECO:0007669"/>
    <property type="project" value="InterPro"/>
</dbReference>
<dbReference type="InterPro" id="IPR050336">
    <property type="entry name" value="Chromosome_partition/occlusion"/>
</dbReference>
<name>A0A426U954_9CHLR</name>
<evidence type="ECO:0000259" key="3">
    <source>
        <dbReference type="SMART" id="SM00470"/>
    </source>
</evidence>
<gene>
    <name evidence="4" type="ORF">EI684_02345</name>
</gene>
<dbReference type="SUPFAM" id="SSF109709">
    <property type="entry name" value="KorB DNA-binding domain-like"/>
    <property type="match status" value="1"/>
</dbReference>
<feature type="region of interest" description="Disordered" evidence="2">
    <location>
        <begin position="1"/>
        <end position="47"/>
    </location>
</feature>
<accession>A0A426U954</accession>
<dbReference type="Gene3D" id="1.10.10.2830">
    <property type="match status" value="1"/>
</dbReference>
<dbReference type="InterPro" id="IPR036086">
    <property type="entry name" value="ParB/Sulfiredoxin_sf"/>
</dbReference>
<dbReference type="SMART" id="SM00470">
    <property type="entry name" value="ParB"/>
    <property type="match status" value="1"/>
</dbReference>
<evidence type="ECO:0000313" key="4">
    <source>
        <dbReference type="EMBL" id="RRR76819.1"/>
    </source>
</evidence>
<dbReference type="PANTHER" id="PTHR33375">
    <property type="entry name" value="CHROMOSOME-PARTITIONING PROTEIN PARB-RELATED"/>
    <property type="match status" value="1"/>
</dbReference>
<comment type="similarity">
    <text evidence="1">Belongs to the ParB family.</text>
</comment>
<dbReference type="Gene3D" id="3.90.1530.30">
    <property type="match status" value="1"/>
</dbReference>